<dbReference type="OrthoDB" id="9982946at2759"/>
<keyword evidence="9" id="KW-0479">Metal-binding</keyword>
<keyword evidence="3 9" id="KW-0813">Transport</keyword>
<dbReference type="Pfam" id="PF00004">
    <property type="entry name" value="AAA"/>
    <property type="match status" value="2"/>
</dbReference>
<dbReference type="FunFam" id="3.40.50.300:FF:000166">
    <property type="entry name" value="vesicle-fusing ATPase isoform X1"/>
    <property type="match status" value="1"/>
</dbReference>
<evidence type="ECO:0000256" key="9">
    <source>
        <dbReference type="RuleBase" id="RU367045"/>
    </source>
</evidence>
<evidence type="ECO:0000313" key="13">
    <source>
        <dbReference type="Proteomes" id="UP000037460"/>
    </source>
</evidence>
<keyword evidence="10" id="KW-0175">Coiled coil</keyword>
<dbReference type="Proteomes" id="UP000037460">
    <property type="component" value="Unassembled WGS sequence"/>
</dbReference>
<dbReference type="PROSITE" id="PS00674">
    <property type="entry name" value="AAA"/>
    <property type="match status" value="1"/>
</dbReference>
<evidence type="ECO:0000256" key="10">
    <source>
        <dbReference type="SAM" id="Coils"/>
    </source>
</evidence>
<gene>
    <name evidence="12" type="ORF">Ctob_001971</name>
</gene>
<dbReference type="InterPro" id="IPR003959">
    <property type="entry name" value="ATPase_AAA_core"/>
</dbReference>
<dbReference type="InterPro" id="IPR029067">
    <property type="entry name" value="CDC48_domain_2-like_sf"/>
</dbReference>
<dbReference type="InterPro" id="IPR003960">
    <property type="entry name" value="ATPase_AAA_CS"/>
</dbReference>
<comment type="caution">
    <text evidence="12">The sequence shown here is derived from an EMBL/GenBank/DDBJ whole genome shotgun (WGS) entry which is preliminary data.</text>
</comment>
<dbReference type="InterPro" id="IPR039812">
    <property type="entry name" value="Vesicle-fus_ATPase"/>
</dbReference>
<feature type="domain" description="AAA+ ATPase" evidence="11">
    <location>
        <begin position="244"/>
        <end position="392"/>
    </location>
</feature>
<dbReference type="GO" id="GO:0043001">
    <property type="term" value="P:Golgi to plasma membrane protein transport"/>
    <property type="evidence" value="ECO:0007669"/>
    <property type="project" value="TreeGrafter"/>
</dbReference>
<evidence type="ECO:0000256" key="3">
    <source>
        <dbReference type="ARBA" id="ARBA00022448"/>
    </source>
</evidence>
<comment type="subcellular location">
    <subcellularLocation>
        <location evidence="1 9">Cytoplasm</location>
    </subcellularLocation>
</comment>
<comment type="catalytic activity">
    <reaction evidence="9">
        <text>ATP + H2O = ADP + phosphate + H(+)</text>
        <dbReference type="Rhea" id="RHEA:13065"/>
        <dbReference type="ChEBI" id="CHEBI:15377"/>
        <dbReference type="ChEBI" id="CHEBI:15378"/>
        <dbReference type="ChEBI" id="CHEBI:30616"/>
        <dbReference type="ChEBI" id="CHEBI:43474"/>
        <dbReference type="ChEBI" id="CHEBI:456216"/>
        <dbReference type="EC" id="3.6.4.6"/>
    </reaction>
</comment>
<dbReference type="GO" id="GO:0006891">
    <property type="term" value="P:intra-Golgi vesicle-mediated transport"/>
    <property type="evidence" value="ECO:0007669"/>
    <property type="project" value="TreeGrafter"/>
</dbReference>
<proteinExistence type="inferred from homology"/>
<comment type="similarity">
    <text evidence="2 9">Belongs to the AAA ATPase family.</text>
</comment>
<evidence type="ECO:0000256" key="4">
    <source>
        <dbReference type="ARBA" id="ARBA00022490"/>
    </source>
</evidence>
<dbReference type="PANTHER" id="PTHR23078">
    <property type="entry name" value="VESICULAR-FUSION PROTEIN NSF"/>
    <property type="match status" value="1"/>
</dbReference>
<dbReference type="GO" id="GO:0005795">
    <property type="term" value="C:Golgi stack"/>
    <property type="evidence" value="ECO:0007669"/>
    <property type="project" value="TreeGrafter"/>
</dbReference>
<reference evidence="13" key="1">
    <citation type="journal article" date="2015" name="PLoS Genet.">
        <title>Genome Sequence and Transcriptome Analyses of Chrysochromulina tobin: Metabolic Tools for Enhanced Algal Fitness in the Prominent Order Prymnesiales (Haptophyceae).</title>
        <authorList>
            <person name="Hovde B.T."/>
            <person name="Deodato C.R."/>
            <person name="Hunsperger H.M."/>
            <person name="Ryken S.A."/>
            <person name="Yost W."/>
            <person name="Jha R.K."/>
            <person name="Patterson J."/>
            <person name="Monnat R.J. Jr."/>
            <person name="Barlow S.B."/>
            <person name="Starkenburg S.R."/>
            <person name="Cattolico R.A."/>
        </authorList>
    </citation>
    <scope>NUCLEOTIDE SEQUENCE</scope>
    <source>
        <strain evidence="13">CCMP291</strain>
    </source>
</reference>
<protein>
    <recommendedName>
        <fullName evidence="9">Vesicle-fusing ATPase</fullName>
        <ecNumber evidence="9">3.6.4.6</ecNumber>
    </recommendedName>
</protein>
<name>A0A0M0J3G6_9EUKA</name>
<dbReference type="SUPFAM" id="SSF54585">
    <property type="entry name" value="Cdc48 domain 2-like"/>
    <property type="match status" value="1"/>
</dbReference>
<keyword evidence="9" id="KW-0378">Hydrolase</keyword>
<dbReference type="EMBL" id="JWZX01003389">
    <property type="protein sequence ID" value="KOO21109.1"/>
    <property type="molecule type" value="Genomic_DNA"/>
</dbReference>
<dbReference type="SUPFAM" id="SSF52540">
    <property type="entry name" value="P-loop containing nucleoside triphosphate hydrolases"/>
    <property type="match status" value="2"/>
</dbReference>
<dbReference type="GO" id="GO:0005524">
    <property type="term" value="F:ATP binding"/>
    <property type="evidence" value="ECO:0007669"/>
    <property type="project" value="UniProtKB-UniRule"/>
</dbReference>
<dbReference type="EC" id="3.6.4.6" evidence="9"/>
<keyword evidence="8 9" id="KW-0653">Protein transport</keyword>
<dbReference type="SUPFAM" id="SSF50692">
    <property type="entry name" value="ADC-like"/>
    <property type="match status" value="1"/>
</dbReference>
<dbReference type="GO" id="GO:0046872">
    <property type="term" value="F:metal ion binding"/>
    <property type="evidence" value="ECO:0007669"/>
    <property type="project" value="UniProtKB-UniRule"/>
</dbReference>
<accession>A0A0M0J3G6</accession>
<evidence type="ECO:0000256" key="2">
    <source>
        <dbReference type="ARBA" id="ARBA00006914"/>
    </source>
</evidence>
<dbReference type="InterPro" id="IPR009010">
    <property type="entry name" value="Asp_de-COase-like_dom_sf"/>
</dbReference>
<dbReference type="Gene3D" id="3.40.50.300">
    <property type="entry name" value="P-loop containing nucleotide triphosphate hydrolases"/>
    <property type="match status" value="2"/>
</dbReference>
<evidence type="ECO:0000256" key="7">
    <source>
        <dbReference type="ARBA" id="ARBA00022840"/>
    </source>
</evidence>
<evidence type="ECO:0000259" key="11">
    <source>
        <dbReference type="SMART" id="SM00382"/>
    </source>
</evidence>
<dbReference type="GO" id="GO:0035494">
    <property type="term" value="P:SNARE complex disassembly"/>
    <property type="evidence" value="ECO:0007669"/>
    <property type="project" value="InterPro"/>
</dbReference>
<comment type="cofactor">
    <cofactor evidence="9">
        <name>Mg(2+)</name>
        <dbReference type="ChEBI" id="CHEBI:18420"/>
    </cofactor>
    <text evidence="9">Binds 1 Mg(2+) ion per subunit.</text>
</comment>
<evidence type="ECO:0000256" key="5">
    <source>
        <dbReference type="ARBA" id="ARBA00022737"/>
    </source>
</evidence>
<keyword evidence="9" id="KW-0931">ER-Golgi transport</keyword>
<dbReference type="SMART" id="SM00382">
    <property type="entry name" value="AAA"/>
    <property type="match status" value="2"/>
</dbReference>
<keyword evidence="13" id="KW-1185">Reference proteome</keyword>
<keyword evidence="5" id="KW-0677">Repeat</keyword>
<keyword evidence="7 9" id="KW-0067">ATP-binding</keyword>
<dbReference type="Gene3D" id="1.10.8.60">
    <property type="match status" value="1"/>
</dbReference>
<dbReference type="Gene3D" id="2.40.40.20">
    <property type="match status" value="1"/>
</dbReference>
<dbReference type="InterPro" id="IPR003593">
    <property type="entry name" value="AAA+_ATPase"/>
</dbReference>
<dbReference type="Gene3D" id="3.10.330.10">
    <property type="match status" value="1"/>
</dbReference>
<comment type="function">
    <text evidence="9">Required for vesicle-mediated transport. Catalyzes the fusion of transport vesicles within the Golgi cisternae. Is also required for transport from the endoplasmic reticulum to the Golgi stack. Seems to function as a fusion protein required for the delivery of cargo proteins to all compartments of the Golgi stack independent of vesicle origin.</text>
</comment>
<keyword evidence="4 9" id="KW-0963">Cytoplasm</keyword>
<dbReference type="Pfam" id="PF17862">
    <property type="entry name" value="AAA_lid_3"/>
    <property type="match status" value="1"/>
</dbReference>
<feature type="domain" description="AAA+ ATPase" evidence="11">
    <location>
        <begin position="524"/>
        <end position="659"/>
    </location>
</feature>
<dbReference type="FunFam" id="1.10.8.60:FF:000026">
    <property type="entry name" value="vesicle-fusing ATPase isoform X1"/>
    <property type="match status" value="1"/>
</dbReference>
<organism evidence="12 13">
    <name type="scientific">Chrysochromulina tobinii</name>
    <dbReference type="NCBI Taxonomy" id="1460289"/>
    <lineage>
        <taxon>Eukaryota</taxon>
        <taxon>Haptista</taxon>
        <taxon>Haptophyta</taxon>
        <taxon>Prymnesiophyceae</taxon>
        <taxon>Prymnesiales</taxon>
        <taxon>Chrysochromulinaceae</taxon>
        <taxon>Chrysochromulina</taxon>
    </lineage>
</organism>
<dbReference type="InterPro" id="IPR027417">
    <property type="entry name" value="P-loop_NTPase"/>
</dbReference>
<evidence type="ECO:0000256" key="8">
    <source>
        <dbReference type="ARBA" id="ARBA00022927"/>
    </source>
</evidence>
<dbReference type="AlphaFoldDB" id="A0A0M0J3G6"/>
<keyword evidence="6 9" id="KW-0547">Nucleotide-binding</keyword>
<dbReference type="GO" id="GO:0016887">
    <property type="term" value="F:ATP hydrolysis activity"/>
    <property type="evidence" value="ECO:0007669"/>
    <property type="project" value="InterPro"/>
</dbReference>
<sequence length="724" mass="78006">MDLTVANAPSQGLAFTNCVYVTQSTLSTLGGDKELYGEIKGLIYTLKPHDGMQANCIGLNSIQRRILSVSAGETLTVAVFPQRDATPLSAATIEVNYVVASKHRPGQTIDGKELSRLILQRYSRQYVTTGQQLATECQGVNLLLTIGGLEAVGDVKGDAGGSGGVVKRGVLGTMTQVLLAKAGGSPIVITGLEDQNRKTIFKADFSFSEMGIGGLDKEFSDIFRRAFASRIFPAAVVKKMGVRHVKGMLLYGPPGTGKTLIARQIGKMLNGKEPKIVNGPEILSKFVGESEANVRKLFEDAELEMKERGDDSDLHIIIFDEIDSVCKQRGSGGAGSTGVGDTVVNQMLSKIDGVNALNNILLIGMTNRKDMIDDALLRPGRLEVHVEISLPDEAGRVQILNIHTKSMREGNYLGKDVDLQVLASETKNFSGAEIEGLVKAAASYAFSRQVQVDNIKSVNVEELQVTRADFERAQKDVLPAFGASTEDMEMCARGGIVEYGEKLKQLQQSAASLISQLQQSERTPLLSILLEGPVGSGKTALAATLALRSGFPFVKLLAPTSLVGMGETQKAAVIARVFDDAYKSPLSLIVLDEVERLLEYVRIGPRFSNVVLQTLITCIKKVPKKSKLIVLATTSSLATLESLELLDAFNVTLHVPSLGTIEAIKVLKELGIGNISDIEPVLRTVTKGIPIKKLMLVIEMSLEKGAVLDPERFEKTLQETGLLD</sequence>
<dbReference type="InterPro" id="IPR041569">
    <property type="entry name" value="AAA_lid_3"/>
</dbReference>
<evidence type="ECO:0000256" key="1">
    <source>
        <dbReference type="ARBA" id="ARBA00004496"/>
    </source>
</evidence>
<dbReference type="FunFam" id="3.40.50.300:FF:000187">
    <property type="entry name" value="Vesicular-fusion ATPase SEC18"/>
    <property type="match status" value="1"/>
</dbReference>
<keyword evidence="9" id="KW-0460">Magnesium</keyword>
<dbReference type="CDD" id="cd00009">
    <property type="entry name" value="AAA"/>
    <property type="match status" value="1"/>
</dbReference>
<evidence type="ECO:0000313" key="12">
    <source>
        <dbReference type="EMBL" id="KOO21109.1"/>
    </source>
</evidence>
<evidence type="ECO:0000256" key="6">
    <source>
        <dbReference type="ARBA" id="ARBA00022741"/>
    </source>
</evidence>
<feature type="coiled-coil region" evidence="10">
    <location>
        <begin position="496"/>
        <end position="523"/>
    </location>
</feature>
<dbReference type="PANTHER" id="PTHR23078:SF3">
    <property type="entry name" value="VESICLE-FUSING ATPASE"/>
    <property type="match status" value="1"/>
</dbReference>